<evidence type="ECO:0000313" key="3">
    <source>
        <dbReference type="EMBL" id="WAX56307.1"/>
    </source>
</evidence>
<proteinExistence type="inferred from homology"/>
<dbReference type="PRINTS" id="PR00080">
    <property type="entry name" value="SDRFAMILY"/>
</dbReference>
<dbReference type="SUPFAM" id="SSF51735">
    <property type="entry name" value="NAD(P)-binding Rossmann-fold domains"/>
    <property type="match status" value="1"/>
</dbReference>
<dbReference type="RefSeq" id="WP_269442839.1">
    <property type="nucleotide sequence ID" value="NZ_CP097463.1"/>
</dbReference>
<keyword evidence="4" id="KW-1185">Reference proteome</keyword>
<dbReference type="Gene3D" id="3.40.50.720">
    <property type="entry name" value="NAD(P)-binding Rossmann-like Domain"/>
    <property type="match status" value="1"/>
</dbReference>
<dbReference type="PANTHER" id="PTHR42879:SF2">
    <property type="entry name" value="3-OXOACYL-[ACYL-CARRIER-PROTEIN] REDUCTASE FABG"/>
    <property type="match status" value="1"/>
</dbReference>
<dbReference type="Pfam" id="PF13561">
    <property type="entry name" value="adh_short_C2"/>
    <property type="match status" value="1"/>
</dbReference>
<organism evidence="3 4">
    <name type="scientific">Jatrophihabitans cynanchi</name>
    <dbReference type="NCBI Taxonomy" id="2944128"/>
    <lineage>
        <taxon>Bacteria</taxon>
        <taxon>Bacillati</taxon>
        <taxon>Actinomycetota</taxon>
        <taxon>Actinomycetes</taxon>
        <taxon>Jatrophihabitantales</taxon>
        <taxon>Jatrophihabitantaceae</taxon>
        <taxon>Jatrophihabitans</taxon>
    </lineage>
</organism>
<dbReference type="InterPro" id="IPR050259">
    <property type="entry name" value="SDR"/>
</dbReference>
<dbReference type="PANTHER" id="PTHR42879">
    <property type="entry name" value="3-OXOACYL-(ACYL-CARRIER-PROTEIN) REDUCTASE"/>
    <property type="match status" value="1"/>
</dbReference>
<feature type="region of interest" description="Disordered" evidence="2">
    <location>
        <begin position="1"/>
        <end position="21"/>
    </location>
</feature>
<sequence>MSRRYLQPPPEPELPSSLPRSADAPLLGGRVAVVSGAARGIGAGIARALGYHGATLVLVDTDEAALAATAAGIAAFGVSPAAIVADVTASGTPGLVCTAADDLGGADILVNNVGDFRPDGPFLDSTPDGWGRMFALNLGHVLAMTHALLPGMVERGGGNVLNVSSVEGLRGIPGNAVYGAMKAAVISFTASLAAEVGQHGVRVNALAPDFTDTPQTPMWASTDERYSDHVGKWVPAGRFGHPRDHGDAAVFLVSDQSAFVTGSTLRVDGGTLAAPGWFRRDAKRFTNLPRPLG</sequence>
<evidence type="ECO:0000256" key="2">
    <source>
        <dbReference type="SAM" id="MobiDB-lite"/>
    </source>
</evidence>
<accession>A0ABY7JUT2</accession>
<comment type="similarity">
    <text evidence="1">Belongs to the short-chain dehydrogenases/reductases (SDR) family.</text>
</comment>
<evidence type="ECO:0000313" key="4">
    <source>
        <dbReference type="Proteomes" id="UP001164693"/>
    </source>
</evidence>
<reference evidence="3" key="1">
    <citation type="submission" date="2022-05" db="EMBL/GenBank/DDBJ databases">
        <title>Jatrophihabitans sp. SB3-54 whole genome sequence.</title>
        <authorList>
            <person name="Suh M.K."/>
            <person name="Eom M.K."/>
            <person name="Kim J.S."/>
            <person name="Kim H.S."/>
            <person name="Do H.E."/>
            <person name="Shin Y.K."/>
            <person name="Lee J.-S."/>
        </authorList>
    </citation>
    <scope>NUCLEOTIDE SEQUENCE</scope>
    <source>
        <strain evidence="3">SB3-54</strain>
    </source>
</reference>
<name>A0ABY7JUT2_9ACTN</name>
<dbReference type="PRINTS" id="PR00081">
    <property type="entry name" value="GDHRDH"/>
</dbReference>
<dbReference type="EMBL" id="CP097463">
    <property type="protein sequence ID" value="WAX56307.1"/>
    <property type="molecule type" value="Genomic_DNA"/>
</dbReference>
<evidence type="ECO:0000256" key="1">
    <source>
        <dbReference type="ARBA" id="ARBA00006484"/>
    </source>
</evidence>
<gene>
    <name evidence="3" type="ORF">M6B22_17460</name>
</gene>
<protein>
    <submittedName>
        <fullName evidence="3">SDR family oxidoreductase</fullName>
    </submittedName>
</protein>
<dbReference type="InterPro" id="IPR002347">
    <property type="entry name" value="SDR_fam"/>
</dbReference>
<dbReference type="Proteomes" id="UP001164693">
    <property type="component" value="Chromosome"/>
</dbReference>
<dbReference type="InterPro" id="IPR036291">
    <property type="entry name" value="NAD(P)-bd_dom_sf"/>
</dbReference>